<dbReference type="KEGG" id="lsx:H8B22_06305"/>
<evidence type="ECO:0000313" key="3">
    <source>
        <dbReference type="Proteomes" id="UP000516018"/>
    </source>
</evidence>
<dbReference type="EMBL" id="CP060820">
    <property type="protein sequence ID" value="QNP41814.1"/>
    <property type="molecule type" value="Genomic_DNA"/>
</dbReference>
<accession>A0A7H0G0J8</accession>
<feature type="transmembrane region" description="Helical" evidence="1">
    <location>
        <begin position="81"/>
        <end position="101"/>
    </location>
</feature>
<feature type="transmembrane region" description="Helical" evidence="1">
    <location>
        <begin position="308"/>
        <end position="328"/>
    </location>
</feature>
<feature type="transmembrane region" description="Helical" evidence="1">
    <location>
        <begin position="205"/>
        <end position="227"/>
    </location>
</feature>
<dbReference type="PANTHER" id="PTHR36840:SF1">
    <property type="entry name" value="BLL5714 PROTEIN"/>
    <property type="match status" value="1"/>
</dbReference>
<feature type="transmembrane region" description="Helical" evidence="1">
    <location>
        <begin position="233"/>
        <end position="253"/>
    </location>
</feature>
<keyword evidence="1" id="KW-0812">Transmembrane</keyword>
<organism evidence="2 3">
    <name type="scientific">Agrilutibacter terrestris</name>
    <dbReference type="NCBI Taxonomy" id="2865112"/>
    <lineage>
        <taxon>Bacteria</taxon>
        <taxon>Pseudomonadati</taxon>
        <taxon>Pseudomonadota</taxon>
        <taxon>Gammaproteobacteria</taxon>
        <taxon>Lysobacterales</taxon>
        <taxon>Lysobacteraceae</taxon>
        <taxon>Agrilutibacter</taxon>
    </lineage>
</organism>
<keyword evidence="1" id="KW-1133">Transmembrane helix</keyword>
<feature type="transmembrane region" description="Helical" evidence="1">
    <location>
        <begin position="164"/>
        <end position="184"/>
    </location>
</feature>
<evidence type="ECO:0000256" key="1">
    <source>
        <dbReference type="SAM" id="Phobius"/>
    </source>
</evidence>
<keyword evidence="3" id="KW-1185">Reference proteome</keyword>
<dbReference type="PANTHER" id="PTHR36840">
    <property type="entry name" value="BLL5714 PROTEIN"/>
    <property type="match status" value="1"/>
</dbReference>
<reference evidence="2 3" key="1">
    <citation type="submission" date="2020-08" db="EMBL/GenBank/DDBJ databases">
        <title>Lysobacter sp. II4 sp. nov., isolated from soil.</title>
        <authorList>
            <person name="Woo C.Y."/>
            <person name="Kim J."/>
        </authorList>
    </citation>
    <scope>NUCLEOTIDE SEQUENCE [LARGE SCALE GENOMIC DNA]</scope>
    <source>
        <strain evidence="2 3">II4</strain>
    </source>
</reference>
<sequence length="392" mass="42993">MATPLLRDRSHHDSGRVGMVELFFDLVFVFAVTQLSHTLLADLSPANAVRVAALLLGVWWVWIYTSWVTNWLDPERLPVRTAMFVLMVAGLLLSASIPQAFGERGLVFAGAYAFMQVGRTLFFLWAVRDAEPHRVRNFQRILAWMALAAVFWIIGGFAPGATRLGWWSVALLVELLGPIAYFWVPGLGRSRIADWDVQGSHLAERCALFIIIALGESLLVTGATFAAREWDQAALLGFASAVIGTILMWWIYFDTGAQRAEHRMSHSADPGRHARRAYTYLHAVIVAGIILCAVADEIVLVHPHHGDTAAMTAILGGPACYLAGTALFKWSTNDRIIPPLSHLVGLALLGVLAFAVMRLHLTPLATGIATTLVLLVVAVWESFAVRRVRVAG</sequence>
<feature type="transmembrane region" description="Helical" evidence="1">
    <location>
        <begin position="138"/>
        <end position="158"/>
    </location>
</feature>
<feature type="transmembrane region" description="Helical" evidence="1">
    <location>
        <begin position="17"/>
        <end position="36"/>
    </location>
</feature>
<dbReference type="RefSeq" id="WP_187713249.1">
    <property type="nucleotide sequence ID" value="NZ_CP060820.1"/>
</dbReference>
<dbReference type="Pfam" id="PF06772">
    <property type="entry name" value="LtrA"/>
    <property type="match status" value="1"/>
</dbReference>
<feature type="transmembrane region" description="Helical" evidence="1">
    <location>
        <begin position="48"/>
        <end position="69"/>
    </location>
</feature>
<proteinExistence type="predicted"/>
<feature type="transmembrane region" description="Helical" evidence="1">
    <location>
        <begin position="107"/>
        <end position="126"/>
    </location>
</feature>
<feature type="transmembrane region" description="Helical" evidence="1">
    <location>
        <begin position="340"/>
        <end position="359"/>
    </location>
</feature>
<dbReference type="Proteomes" id="UP000516018">
    <property type="component" value="Chromosome"/>
</dbReference>
<feature type="transmembrane region" description="Helical" evidence="1">
    <location>
        <begin position="280"/>
        <end position="302"/>
    </location>
</feature>
<gene>
    <name evidence="2" type="ORF">H8B22_06305</name>
</gene>
<keyword evidence="1" id="KW-0472">Membrane</keyword>
<dbReference type="InterPro" id="IPR010640">
    <property type="entry name" value="Low_temperature_requirement_A"/>
</dbReference>
<name>A0A7H0G0J8_9GAMM</name>
<protein>
    <submittedName>
        <fullName evidence="2">Low temperature requirement protein A</fullName>
    </submittedName>
</protein>
<dbReference type="AlphaFoldDB" id="A0A7H0G0J8"/>
<evidence type="ECO:0000313" key="2">
    <source>
        <dbReference type="EMBL" id="QNP41814.1"/>
    </source>
</evidence>
<feature type="transmembrane region" description="Helical" evidence="1">
    <location>
        <begin position="365"/>
        <end position="385"/>
    </location>
</feature>